<organism evidence="4 5">
    <name type="scientific">Sutcliffiella horikoshii</name>
    <dbReference type="NCBI Taxonomy" id="79883"/>
    <lineage>
        <taxon>Bacteria</taxon>
        <taxon>Bacillati</taxon>
        <taxon>Bacillota</taxon>
        <taxon>Bacilli</taxon>
        <taxon>Bacillales</taxon>
        <taxon>Bacillaceae</taxon>
        <taxon>Sutcliffiella</taxon>
    </lineage>
</organism>
<dbReference type="Proteomes" id="UP000324517">
    <property type="component" value="Unassembled WGS sequence"/>
</dbReference>
<evidence type="ECO:0000313" key="5">
    <source>
        <dbReference type="Proteomes" id="UP000324517"/>
    </source>
</evidence>
<feature type="domain" description="NodB homology" evidence="3">
    <location>
        <begin position="120"/>
        <end position="300"/>
    </location>
</feature>
<feature type="region of interest" description="Disordered" evidence="1">
    <location>
        <begin position="22"/>
        <end position="103"/>
    </location>
</feature>
<proteinExistence type="predicted"/>
<feature type="compositionally biased region" description="Acidic residues" evidence="1">
    <location>
        <begin position="34"/>
        <end position="47"/>
    </location>
</feature>
<dbReference type="OrthoDB" id="9806342at2"/>
<dbReference type="EMBL" id="VTET01000010">
    <property type="protein sequence ID" value="TYS68536.1"/>
    <property type="molecule type" value="Genomic_DNA"/>
</dbReference>
<evidence type="ECO:0000313" key="4">
    <source>
        <dbReference type="EMBL" id="TYS68536.1"/>
    </source>
</evidence>
<feature type="compositionally biased region" description="Low complexity" evidence="1">
    <location>
        <begin position="22"/>
        <end position="33"/>
    </location>
</feature>
<feature type="chain" id="PRO_5038371353" evidence="2">
    <location>
        <begin position="22"/>
        <end position="315"/>
    </location>
</feature>
<dbReference type="InterPro" id="IPR011330">
    <property type="entry name" value="Glyco_hydro/deAcase_b/a-brl"/>
</dbReference>
<dbReference type="CDD" id="cd10917">
    <property type="entry name" value="CE4_NodB_like_6s_7s"/>
    <property type="match status" value="1"/>
</dbReference>
<evidence type="ECO:0000256" key="2">
    <source>
        <dbReference type="SAM" id="SignalP"/>
    </source>
</evidence>
<dbReference type="Pfam" id="PF01522">
    <property type="entry name" value="Polysacc_deac_1"/>
    <property type="match status" value="1"/>
</dbReference>
<name>A0A5D4T304_9BACI</name>
<feature type="compositionally biased region" description="Acidic residues" evidence="1">
    <location>
        <begin position="64"/>
        <end position="92"/>
    </location>
</feature>
<dbReference type="RefSeq" id="WP_010192772.1">
    <property type="nucleotide sequence ID" value="NZ_JBNILM010000010.1"/>
</dbReference>
<dbReference type="InterPro" id="IPR050248">
    <property type="entry name" value="Polysacc_deacetylase_ArnD"/>
</dbReference>
<dbReference type="PROSITE" id="PS51257">
    <property type="entry name" value="PROKAR_LIPOPROTEIN"/>
    <property type="match status" value="1"/>
</dbReference>
<keyword evidence="2" id="KW-0732">Signal</keyword>
<dbReference type="GO" id="GO:0016810">
    <property type="term" value="F:hydrolase activity, acting on carbon-nitrogen (but not peptide) bonds"/>
    <property type="evidence" value="ECO:0007669"/>
    <property type="project" value="InterPro"/>
</dbReference>
<accession>A0A5D4T304</accession>
<dbReference type="SUPFAM" id="SSF88713">
    <property type="entry name" value="Glycoside hydrolase/deacetylase"/>
    <property type="match status" value="1"/>
</dbReference>
<dbReference type="Gene3D" id="3.20.20.370">
    <property type="entry name" value="Glycoside hydrolase/deacetylase"/>
    <property type="match status" value="1"/>
</dbReference>
<feature type="signal peptide" evidence="2">
    <location>
        <begin position="1"/>
        <end position="21"/>
    </location>
</feature>
<dbReference type="PANTHER" id="PTHR10587">
    <property type="entry name" value="GLYCOSYL TRANSFERASE-RELATED"/>
    <property type="match status" value="1"/>
</dbReference>
<reference evidence="4 5" key="1">
    <citation type="submission" date="2019-08" db="EMBL/GenBank/DDBJ databases">
        <title>Bacillus genomes from the desert of Cuatro Cienegas, Coahuila.</title>
        <authorList>
            <person name="Olmedo-Alvarez G."/>
        </authorList>
    </citation>
    <scope>NUCLEOTIDE SEQUENCE [LARGE SCALE GENOMIC DNA]</scope>
    <source>
        <strain evidence="4 5">CH98b_3T</strain>
    </source>
</reference>
<protein>
    <submittedName>
        <fullName evidence="4">Polysaccharide deacetylase family protein</fullName>
    </submittedName>
</protein>
<evidence type="ECO:0000259" key="3">
    <source>
        <dbReference type="PROSITE" id="PS51677"/>
    </source>
</evidence>
<dbReference type="PROSITE" id="PS51677">
    <property type="entry name" value="NODB"/>
    <property type="match status" value="1"/>
</dbReference>
<sequence length="315" mass="35825">MKKWILSASLLLLLVACGQNGQVENEQNSSSENQTEENDSVVEEDEKEKDVPVSKTEDPKKEPEEEEVADSEEDQNEEEQEKEEDSGNEDQVQETSPQEPQYVVNPTTSALEPIGDANSEVVLLTIDDAPDWYALEMATTLKELGVKAIFFVNGHFLETEEEQEVLKTIYEMGFPIGNHTMTHKSLRQLTEEEQHEEIVMLSDRVEEITGERPRFFRAPFGTNTDYALELVKQEGMIAMNWTYGYDWETEYMDAEALADIMVNTEFLNSGANLLMHDREWTKDALADIVKGLQNKGYEILDPDLIGTEDDSVEPE</sequence>
<gene>
    <name evidence="4" type="ORF">FZC75_17750</name>
</gene>
<feature type="compositionally biased region" description="Basic and acidic residues" evidence="1">
    <location>
        <begin position="48"/>
        <end position="63"/>
    </location>
</feature>
<comment type="caution">
    <text evidence="4">The sequence shown here is derived from an EMBL/GenBank/DDBJ whole genome shotgun (WGS) entry which is preliminary data.</text>
</comment>
<dbReference type="GO" id="GO:0005975">
    <property type="term" value="P:carbohydrate metabolic process"/>
    <property type="evidence" value="ECO:0007669"/>
    <property type="project" value="InterPro"/>
</dbReference>
<dbReference type="AlphaFoldDB" id="A0A5D4T304"/>
<evidence type="ECO:0000256" key="1">
    <source>
        <dbReference type="SAM" id="MobiDB-lite"/>
    </source>
</evidence>
<feature type="compositionally biased region" description="Polar residues" evidence="1">
    <location>
        <begin position="93"/>
        <end position="103"/>
    </location>
</feature>
<dbReference type="InterPro" id="IPR002509">
    <property type="entry name" value="NODB_dom"/>
</dbReference>